<sequence length="271" mass="31135">MKALLVLVAMHVLNVFIVTLHTSERNTSNCSWTNTQKHFNQYNNMNILAMPCDMLLNHLWKLEKWEFEQSLPLSNNITSTSSLQISNNELIQSTNIIRIFQSTLFADSNQFKKNWHSKTLIIKRAADRSEYRLWTLAVINCFWCSAATSTNPTTSISAAAADFFTNPAISKHKFSQRQTRPSISLKVSPQFGKHCPMLQCLDNVYLEQLSNQLQLLAQTVTTKKDEKAEEDQINDDTWRRSQDTIDTDGMPSKELKLKTLITLSFFLDNLH</sequence>
<evidence type="ECO:0000313" key="3">
    <source>
        <dbReference type="Proteomes" id="UP000023152"/>
    </source>
</evidence>
<feature type="chain" id="PRO_5004975829" evidence="1">
    <location>
        <begin position="23"/>
        <end position="271"/>
    </location>
</feature>
<dbReference type="EMBL" id="ASPP01005166">
    <property type="protein sequence ID" value="ETO31039.1"/>
    <property type="molecule type" value="Genomic_DNA"/>
</dbReference>
<keyword evidence="3" id="KW-1185">Reference proteome</keyword>
<protein>
    <submittedName>
        <fullName evidence="2">Uncharacterized protein</fullName>
    </submittedName>
</protein>
<gene>
    <name evidence="2" type="ORF">RFI_06081</name>
</gene>
<dbReference type="Proteomes" id="UP000023152">
    <property type="component" value="Unassembled WGS sequence"/>
</dbReference>
<evidence type="ECO:0000256" key="1">
    <source>
        <dbReference type="SAM" id="SignalP"/>
    </source>
</evidence>
<feature type="signal peptide" evidence="1">
    <location>
        <begin position="1"/>
        <end position="22"/>
    </location>
</feature>
<proteinExistence type="predicted"/>
<name>X6NYX4_RETFI</name>
<comment type="caution">
    <text evidence="2">The sequence shown here is derived from an EMBL/GenBank/DDBJ whole genome shotgun (WGS) entry which is preliminary data.</text>
</comment>
<evidence type="ECO:0000313" key="2">
    <source>
        <dbReference type="EMBL" id="ETO31039.1"/>
    </source>
</evidence>
<reference evidence="2 3" key="1">
    <citation type="journal article" date="2013" name="Curr. Biol.">
        <title>The Genome of the Foraminiferan Reticulomyxa filosa.</title>
        <authorList>
            <person name="Glockner G."/>
            <person name="Hulsmann N."/>
            <person name="Schleicher M."/>
            <person name="Noegel A.A."/>
            <person name="Eichinger L."/>
            <person name="Gallinger C."/>
            <person name="Pawlowski J."/>
            <person name="Sierra R."/>
            <person name="Euteneuer U."/>
            <person name="Pillet L."/>
            <person name="Moustafa A."/>
            <person name="Platzer M."/>
            <person name="Groth M."/>
            <person name="Szafranski K."/>
            <person name="Schliwa M."/>
        </authorList>
    </citation>
    <scope>NUCLEOTIDE SEQUENCE [LARGE SCALE GENOMIC DNA]</scope>
</reference>
<keyword evidence="1" id="KW-0732">Signal</keyword>
<dbReference type="AlphaFoldDB" id="X6NYX4"/>
<organism evidence="2 3">
    <name type="scientific">Reticulomyxa filosa</name>
    <dbReference type="NCBI Taxonomy" id="46433"/>
    <lineage>
        <taxon>Eukaryota</taxon>
        <taxon>Sar</taxon>
        <taxon>Rhizaria</taxon>
        <taxon>Retaria</taxon>
        <taxon>Foraminifera</taxon>
        <taxon>Monothalamids</taxon>
        <taxon>Reticulomyxidae</taxon>
        <taxon>Reticulomyxa</taxon>
    </lineage>
</organism>
<accession>X6NYX4</accession>